<gene>
    <name evidence="12" type="ORF">HJA_10039</name>
</gene>
<dbReference type="RefSeq" id="WP_081814633.1">
    <property type="nucleotide sequence ID" value="NZ_ARYJ01000005.1"/>
</dbReference>
<dbReference type="CDD" id="cd00082">
    <property type="entry name" value="HisKA"/>
    <property type="match status" value="1"/>
</dbReference>
<accession>A0A059FDT0</accession>
<dbReference type="PROSITE" id="PS50109">
    <property type="entry name" value="HIS_KIN"/>
    <property type="match status" value="1"/>
</dbReference>
<keyword evidence="10" id="KW-0812">Transmembrane</keyword>
<keyword evidence="7" id="KW-0547">Nucleotide-binding</keyword>
<reference evidence="12 13" key="1">
    <citation type="journal article" date="2014" name="Antonie Van Leeuwenhoek">
        <title>Hyphomonas beringensis sp. nov. and Hyphomonas chukchiensis sp. nov., isolated from surface seawater of the Bering Sea and Chukchi Sea.</title>
        <authorList>
            <person name="Li C."/>
            <person name="Lai Q."/>
            <person name="Li G."/>
            <person name="Dong C."/>
            <person name="Wang J."/>
            <person name="Liao Y."/>
            <person name="Shao Z."/>
        </authorList>
    </citation>
    <scope>NUCLEOTIDE SEQUENCE [LARGE SCALE GENOMIC DNA]</scope>
    <source>
        <strain evidence="12 13">VP2</strain>
    </source>
</reference>
<dbReference type="EC" id="2.7.13.3" evidence="3"/>
<dbReference type="InterPro" id="IPR036890">
    <property type="entry name" value="HATPase_C_sf"/>
</dbReference>
<evidence type="ECO:0000256" key="3">
    <source>
        <dbReference type="ARBA" id="ARBA00012438"/>
    </source>
</evidence>
<dbReference type="AlphaFoldDB" id="A0A059FDT0"/>
<comment type="catalytic activity">
    <reaction evidence="1">
        <text>ATP + protein L-histidine = ADP + protein N-phospho-L-histidine.</text>
        <dbReference type="EC" id="2.7.13.3"/>
    </reaction>
</comment>
<organism evidence="12 13">
    <name type="scientific">Hyphomonas jannaschiana VP2</name>
    <dbReference type="NCBI Taxonomy" id="1280952"/>
    <lineage>
        <taxon>Bacteria</taxon>
        <taxon>Pseudomonadati</taxon>
        <taxon>Pseudomonadota</taxon>
        <taxon>Alphaproteobacteria</taxon>
        <taxon>Hyphomonadales</taxon>
        <taxon>Hyphomonadaceae</taxon>
        <taxon>Hyphomonas</taxon>
    </lineage>
</organism>
<evidence type="ECO:0000256" key="8">
    <source>
        <dbReference type="ARBA" id="ARBA00022777"/>
    </source>
</evidence>
<evidence type="ECO:0000313" key="12">
    <source>
        <dbReference type="EMBL" id="KCZ88701.1"/>
    </source>
</evidence>
<dbReference type="Gene3D" id="1.10.287.130">
    <property type="match status" value="1"/>
</dbReference>
<dbReference type="eggNOG" id="COG4191">
    <property type="taxonomic scope" value="Bacteria"/>
</dbReference>
<dbReference type="Pfam" id="PF02518">
    <property type="entry name" value="HATPase_c"/>
    <property type="match status" value="1"/>
</dbReference>
<dbReference type="InterPro" id="IPR005467">
    <property type="entry name" value="His_kinase_dom"/>
</dbReference>
<evidence type="ECO:0000256" key="9">
    <source>
        <dbReference type="ARBA" id="ARBA00022840"/>
    </source>
</evidence>
<dbReference type="InterPro" id="IPR036097">
    <property type="entry name" value="HisK_dim/P_sf"/>
</dbReference>
<evidence type="ECO:0000256" key="4">
    <source>
        <dbReference type="ARBA" id="ARBA00022475"/>
    </source>
</evidence>
<keyword evidence="8 12" id="KW-0418">Kinase</keyword>
<keyword evidence="6" id="KW-0808">Transferase</keyword>
<evidence type="ECO:0000256" key="10">
    <source>
        <dbReference type="SAM" id="Phobius"/>
    </source>
</evidence>
<keyword evidence="10" id="KW-1133">Transmembrane helix</keyword>
<dbReference type="Gene3D" id="3.30.565.10">
    <property type="entry name" value="Histidine kinase-like ATPase, C-terminal domain"/>
    <property type="match status" value="1"/>
</dbReference>
<dbReference type="SUPFAM" id="SSF47384">
    <property type="entry name" value="Homodimeric domain of signal transducing histidine kinase"/>
    <property type="match status" value="1"/>
</dbReference>
<evidence type="ECO:0000256" key="7">
    <source>
        <dbReference type="ARBA" id="ARBA00022741"/>
    </source>
</evidence>
<dbReference type="Gene3D" id="1.10.8.500">
    <property type="entry name" value="HAMP domain in histidine kinase"/>
    <property type="match status" value="1"/>
</dbReference>
<feature type="transmembrane region" description="Helical" evidence="10">
    <location>
        <begin position="25"/>
        <end position="46"/>
    </location>
</feature>
<keyword evidence="9" id="KW-0067">ATP-binding</keyword>
<dbReference type="PANTHER" id="PTHR44936:SF10">
    <property type="entry name" value="SENSOR PROTEIN RSTB"/>
    <property type="match status" value="1"/>
</dbReference>
<keyword evidence="13" id="KW-1185">Reference proteome</keyword>
<comment type="caution">
    <text evidence="12">The sequence shown here is derived from an EMBL/GenBank/DDBJ whole genome shotgun (WGS) entry which is preliminary data.</text>
</comment>
<evidence type="ECO:0000256" key="2">
    <source>
        <dbReference type="ARBA" id="ARBA00004651"/>
    </source>
</evidence>
<dbReference type="PANTHER" id="PTHR44936">
    <property type="entry name" value="SENSOR PROTEIN CREC"/>
    <property type="match status" value="1"/>
</dbReference>
<dbReference type="PATRIC" id="fig|1280952.3.peg.2004"/>
<dbReference type="GO" id="GO:0005886">
    <property type="term" value="C:plasma membrane"/>
    <property type="evidence" value="ECO:0007669"/>
    <property type="project" value="UniProtKB-SubCell"/>
</dbReference>
<name>A0A059FDT0_9PROT</name>
<dbReference type="SUPFAM" id="SSF55874">
    <property type="entry name" value="ATPase domain of HSP90 chaperone/DNA topoisomerase II/histidine kinase"/>
    <property type="match status" value="1"/>
</dbReference>
<dbReference type="OrthoDB" id="9784218at2"/>
<dbReference type="Proteomes" id="UP000024816">
    <property type="component" value="Unassembled WGS sequence"/>
</dbReference>
<feature type="domain" description="Histidine kinase" evidence="11">
    <location>
        <begin position="270"/>
        <end position="475"/>
    </location>
</feature>
<keyword evidence="10" id="KW-0472">Membrane</keyword>
<comment type="subcellular location">
    <subcellularLocation>
        <location evidence="2">Cell membrane</location>
        <topology evidence="2">Multi-pass membrane protein</topology>
    </subcellularLocation>
</comment>
<evidence type="ECO:0000313" key="13">
    <source>
        <dbReference type="Proteomes" id="UP000024816"/>
    </source>
</evidence>
<dbReference type="GO" id="GO:0000155">
    <property type="term" value="F:phosphorelay sensor kinase activity"/>
    <property type="evidence" value="ECO:0007669"/>
    <property type="project" value="InterPro"/>
</dbReference>
<dbReference type="STRING" id="1280952.HJA_10039"/>
<proteinExistence type="predicted"/>
<feature type="transmembrane region" description="Helical" evidence="10">
    <location>
        <begin position="180"/>
        <end position="203"/>
    </location>
</feature>
<dbReference type="PRINTS" id="PR00344">
    <property type="entry name" value="BCTRLSENSOR"/>
</dbReference>
<dbReference type="SMART" id="SM00388">
    <property type="entry name" value="HisKA"/>
    <property type="match status" value="1"/>
</dbReference>
<dbReference type="InterPro" id="IPR003661">
    <property type="entry name" value="HisK_dim/P_dom"/>
</dbReference>
<dbReference type="SMART" id="SM00387">
    <property type="entry name" value="HATPase_c"/>
    <property type="match status" value="1"/>
</dbReference>
<dbReference type="InterPro" id="IPR004358">
    <property type="entry name" value="Sig_transdc_His_kin-like_C"/>
</dbReference>
<evidence type="ECO:0000256" key="6">
    <source>
        <dbReference type="ARBA" id="ARBA00022679"/>
    </source>
</evidence>
<keyword evidence="4" id="KW-1003">Cell membrane</keyword>
<protein>
    <recommendedName>
        <fullName evidence="3">histidine kinase</fullName>
        <ecNumber evidence="3">2.7.13.3</ecNumber>
    </recommendedName>
</protein>
<evidence type="ECO:0000256" key="1">
    <source>
        <dbReference type="ARBA" id="ARBA00000085"/>
    </source>
</evidence>
<evidence type="ECO:0000256" key="5">
    <source>
        <dbReference type="ARBA" id="ARBA00022553"/>
    </source>
</evidence>
<dbReference type="InterPro" id="IPR003594">
    <property type="entry name" value="HATPase_dom"/>
</dbReference>
<keyword evidence="5" id="KW-0597">Phosphoprotein</keyword>
<dbReference type="InterPro" id="IPR050980">
    <property type="entry name" value="2C_sensor_his_kinase"/>
</dbReference>
<evidence type="ECO:0000259" key="11">
    <source>
        <dbReference type="PROSITE" id="PS50109"/>
    </source>
</evidence>
<dbReference type="EMBL" id="ARYJ01000005">
    <property type="protein sequence ID" value="KCZ88701.1"/>
    <property type="molecule type" value="Genomic_DNA"/>
</dbReference>
<sequence>MNGNASAPLPAPVRQPASARWYHGLSFRLFGFTLAAILFVEGLIFIPSASGFRTAWLNERLQAARIAALALDASPSRMVSEELAQQLLENAEVLSVAEVEDDMHIQLLDSDMDIEGSYYQLDLRETTPVRRVMQVMGAFAAPKDRILVITAIGSTPDRIIEVVVPQAPLRKDLYAYGQRILGLSFLIALIAATVIYVLLHFVVVRPMVRVTASVEQFRMDPGGWTRRLQPTSRRDEIGRAQNALSDMEEAVADAFRQRAHLAELGTAVAKINHDLRNSLASAQLVSDTLARSEDPRVQKAAPRLERALTRAINLASETLDYGKAAPQPADMQPVSLRGCVEEAAAEALAAWPEVEFIDDLPSARIIHADPEHLHRLATNLIRNAAEAMVAAASLPKRITVTLTREGMEFTDTGPGLPPNARDNLFKPFAASSRKTGTGLGLVIARELAVGMGGDLVLASTGPKGTVFRLILPDLVV</sequence>
<dbReference type="GO" id="GO:0005524">
    <property type="term" value="F:ATP binding"/>
    <property type="evidence" value="ECO:0007669"/>
    <property type="project" value="UniProtKB-KW"/>
</dbReference>